<evidence type="ECO:0000313" key="2">
    <source>
        <dbReference type="EMBL" id="CAJ1061581.1"/>
    </source>
</evidence>
<dbReference type="EMBL" id="OY660871">
    <property type="protein sequence ID" value="CAJ1061581.1"/>
    <property type="molecule type" value="Genomic_DNA"/>
</dbReference>
<dbReference type="AlphaFoldDB" id="A0AAV1FJG1"/>
<accession>A0AAV1FJG1</accession>
<evidence type="ECO:0000313" key="3">
    <source>
        <dbReference type="Proteomes" id="UP001178508"/>
    </source>
</evidence>
<keyword evidence="3" id="KW-1185">Reference proteome</keyword>
<name>A0AAV1FJG1_XYRNO</name>
<proteinExistence type="predicted"/>
<evidence type="ECO:0000256" key="1">
    <source>
        <dbReference type="SAM" id="MobiDB-lite"/>
    </source>
</evidence>
<dbReference type="Proteomes" id="UP001178508">
    <property type="component" value="Chromosome 8"/>
</dbReference>
<protein>
    <submittedName>
        <fullName evidence="2">Uncharacterized protein</fullName>
    </submittedName>
</protein>
<organism evidence="2 3">
    <name type="scientific">Xyrichtys novacula</name>
    <name type="common">Pearly razorfish</name>
    <name type="synonym">Hemipteronotus novacula</name>
    <dbReference type="NCBI Taxonomy" id="13765"/>
    <lineage>
        <taxon>Eukaryota</taxon>
        <taxon>Metazoa</taxon>
        <taxon>Chordata</taxon>
        <taxon>Craniata</taxon>
        <taxon>Vertebrata</taxon>
        <taxon>Euteleostomi</taxon>
        <taxon>Actinopterygii</taxon>
        <taxon>Neopterygii</taxon>
        <taxon>Teleostei</taxon>
        <taxon>Neoteleostei</taxon>
        <taxon>Acanthomorphata</taxon>
        <taxon>Eupercaria</taxon>
        <taxon>Labriformes</taxon>
        <taxon>Labridae</taxon>
        <taxon>Xyrichtys</taxon>
    </lineage>
</organism>
<gene>
    <name evidence="2" type="ORF">XNOV1_A003138</name>
</gene>
<feature type="region of interest" description="Disordered" evidence="1">
    <location>
        <begin position="20"/>
        <end position="45"/>
    </location>
</feature>
<reference evidence="2" key="1">
    <citation type="submission" date="2023-08" db="EMBL/GenBank/DDBJ databases">
        <authorList>
            <person name="Alioto T."/>
            <person name="Alioto T."/>
            <person name="Gomez Garrido J."/>
        </authorList>
    </citation>
    <scope>NUCLEOTIDE SEQUENCE</scope>
</reference>
<sequence length="119" mass="13325">MFVDAQEVFEGFTRASFPRNRAARSKTAPLASLSPHNRADARMDASTVTKEFGPIRGRAHLKPPFSLLQYCKPPLSPWDSKSSSSPLLDLKLHFTHLQYSKPPLSLLQYSKPPLSLLPH</sequence>